<dbReference type="Bgee" id="ENSXETG00000016426">
    <property type="expression patterns" value="Expressed in skeletal muscle tissue and 12 other cell types or tissues"/>
</dbReference>
<keyword evidence="9" id="KW-0472">Membrane</keyword>
<proteinExistence type="inferred from homology"/>
<dbReference type="PROSITE" id="PS00162">
    <property type="entry name" value="ALPHA_CA_1"/>
    <property type="match status" value="1"/>
</dbReference>
<comment type="similarity">
    <text evidence="1 7">Belongs to the alpha-carbonic anhydrase family.</text>
</comment>
<dbReference type="Ensembl" id="ENSXETT00000123923">
    <property type="protein sequence ID" value="ENSXETP00000105814"/>
    <property type="gene ID" value="ENSXETG00000016426"/>
</dbReference>
<dbReference type="InParanoid" id="A0A803JD39"/>
<dbReference type="GO" id="GO:0004089">
    <property type="term" value="F:carbonate dehydratase activity"/>
    <property type="evidence" value="ECO:0007669"/>
    <property type="project" value="UniProtKB-UniRule"/>
</dbReference>
<feature type="domain" description="Alpha-carbonic anhydrase" evidence="10">
    <location>
        <begin position="30"/>
        <end position="290"/>
    </location>
</feature>
<dbReference type="SUPFAM" id="SSF51069">
    <property type="entry name" value="Carbonic anhydrase"/>
    <property type="match status" value="1"/>
</dbReference>
<dbReference type="InterPro" id="IPR023561">
    <property type="entry name" value="Carbonic_anhydrase_a-class"/>
</dbReference>
<keyword evidence="6 7" id="KW-0456">Lyase</keyword>
<evidence type="ECO:0000256" key="2">
    <source>
        <dbReference type="ARBA" id="ARBA00012925"/>
    </source>
</evidence>
<dbReference type="Pfam" id="PF00194">
    <property type="entry name" value="Carb_anhydrase"/>
    <property type="match status" value="1"/>
</dbReference>
<keyword evidence="3 7" id="KW-0479">Metal-binding</keyword>
<accession>A0A803JD39</accession>
<gene>
    <name evidence="11" type="primary">ca14</name>
</gene>
<dbReference type="GO" id="GO:0008270">
    <property type="term" value="F:zinc ion binding"/>
    <property type="evidence" value="ECO:0007669"/>
    <property type="project" value="UniProtKB-UniRule"/>
</dbReference>
<dbReference type="PANTHER" id="PTHR18952">
    <property type="entry name" value="CARBONIC ANHYDRASE"/>
    <property type="match status" value="1"/>
</dbReference>
<keyword evidence="7" id="KW-0732">Signal</keyword>
<dbReference type="AlphaFoldDB" id="A0A803JD39"/>
<dbReference type="FunFam" id="3.10.200.10:FF:000003">
    <property type="entry name" value="Carbonic anhydrase 12"/>
    <property type="match status" value="1"/>
</dbReference>
<evidence type="ECO:0000256" key="4">
    <source>
        <dbReference type="ARBA" id="ARBA00022833"/>
    </source>
</evidence>
<dbReference type="PROSITE" id="PS51144">
    <property type="entry name" value="ALPHA_CA_2"/>
    <property type="match status" value="1"/>
</dbReference>
<evidence type="ECO:0000256" key="9">
    <source>
        <dbReference type="SAM" id="Phobius"/>
    </source>
</evidence>
<name>A0A803JD39_XENTR</name>
<evidence type="ECO:0000259" key="10">
    <source>
        <dbReference type="PROSITE" id="PS51144"/>
    </source>
</evidence>
<evidence type="ECO:0000256" key="1">
    <source>
        <dbReference type="ARBA" id="ARBA00010718"/>
    </source>
</evidence>
<dbReference type="Xenbase" id="XB-GENE-855636">
    <property type="gene designation" value="ca14"/>
</dbReference>
<dbReference type="PANTHER" id="PTHR18952:SF84">
    <property type="entry name" value="CARBONIC ANHYDRASE 14"/>
    <property type="match status" value="1"/>
</dbReference>
<reference evidence="11" key="1">
    <citation type="journal article" date="2010" name="Science">
        <title>The genome of the Western clawed frog Xenopus tropicalis.</title>
        <authorList>
            <person name="Hellsten U."/>
            <person name="Harland R.M."/>
            <person name="Gilchrist M.J."/>
            <person name="Hendrix D."/>
            <person name="Jurka J."/>
            <person name="Kapitonov V."/>
            <person name="Ovcharenko I."/>
            <person name="Putnam N.H."/>
            <person name="Shu S."/>
            <person name="Taher L."/>
            <person name="Blitz I.L."/>
            <person name="Blumberg B."/>
            <person name="Dichmann D.S."/>
            <person name="Dubchak I."/>
            <person name="Amaya E."/>
            <person name="Detter J.C."/>
            <person name="Fletcher R."/>
            <person name="Gerhard D.S."/>
            <person name="Goodstein D."/>
            <person name="Graves T."/>
            <person name="Grigoriev I.V."/>
            <person name="Grimwood J."/>
            <person name="Kawashima T."/>
            <person name="Lindquist E."/>
            <person name="Lucas S.M."/>
            <person name="Mead P.E."/>
            <person name="Mitros T."/>
            <person name="Ogino H."/>
            <person name="Ohta Y."/>
            <person name="Poliakov A.V."/>
            <person name="Pollet N."/>
            <person name="Robert J."/>
            <person name="Salamov A."/>
            <person name="Sater A.K."/>
            <person name="Schmutz J."/>
            <person name="Terry A."/>
            <person name="Vize P.D."/>
            <person name="Warren W.C."/>
            <person name="Wells D."/>
            <person name="Wills A."/>
            <person name="Wilson R.K."/>
            <person name="Zimmerman L.B."/>
            <person name="Zorn A.M."/>
            <person name="Grainger R."/>
            <person name="Grammer T."/>
            <person name="Khokha M.K."/>
            <person name="Richardson P.M."/>
            <person name="Rokhsar D.S."/>
        </authorList>
    </citation>
    <scope>NUCLEOTIDE SEQUENCE [LARGE SCALE GENOMIC DNA]</scope>
    <source>
        <strain evidence="11">Nigerian</strain>
    </source>
</reference>
<dbReference type="SMART" id="SM01057">
    <property type="entry name" value="Carb_anhydrase"/>
    <property type="match status" value="1"/>
</dbReference>
<keyword evidence="4 7" id="KW-0862">Zinc</keyword>
<feature type="signal peptide" evidence="7">
    <location>
        <begin position="1"/>
        <end position="29"/>
    </location>
</feature>
<dbReference type="Gene3D" id="3.10.200.10">
    <property type="entry name" value="Alpha carbonic anhydrase"/>
    <property type="match status" value="1"/>
</dbReference>
<evidence type="ECO:0000256" key="3">
    <source>
        <dbReference type="ARBA" id="ARBA00022723"/>
    </source>
</evidence>
<dbReference type="InterPro" id="IPR036398">
    <property type="entry name" value="CA_dom_sf"/>
</dbReference>
<dbReference type="GeneTree" id="ENSGT00940000156893"/>
<reference evidence="11" key="2">
    <citation type="submission" date="2021-03" db="UniProtKB">
        <authorList>
            <consortium name="Ensembl"/>
        </authorList>
    </citation>
    <scope>IDENTIFICATION</scope>
</reference>
<feature type="chain" id="PRO_5031599564" description="Carbonic anhydrase" evidence="7">
    <location>
        <begin position="30"/>
        <end position="354"/>
    </location>
</feature>
<dbReference type="InterPro" id="IPR018338">
    <property type="entry name" value="Carbonic_anhydrase_a-class_CS"/>
</dbReference>
<evidence type="ECO:0000256" key="7">
    <source>
        <dbReference type="RuleBase" id="RU367011"/>
    </source>
</evidence>
<feature type="transmembrane region" description="Helical" evidence="9">
    <location>
        <begin position="304"/>
        <end position="326"/>
    </location>
</feature>
<evidence type="ECO:0000256" key="5">
    <source>
        <dbReference type="ARBA" id="ARBA00023180"/>
    </source>
</evidence>
<protein>
    <recommendedName>
        <fullName evidence="2 7">Carbonic anhydrase</fullName>
        <ecNumber evidence="2 7">4.2.1.1</ecNumber>
    </recommendedName>
</protein>
<sequence>MSVPTTCLLARMLCLSLLILSISHVTVRGSEWTYAGHHGQENWPVTYPDCGGTAQSPINIQTSNISYDESLPPIEPEGYNTPGNQPFTLTNNGHSVELSLPSSMTLRGLPNTFKAAQLHLHWGSPAKQAGSEHRLDGEEFPAELHIVHYNSDKYADISEAKNKPDGLAVLGVFFEIGATDNPAYANILHHLDNIRYKDQTVSVPSFNVRHLLPENLEEYFRYQGSLTTPPCFQSVLWTVFYHPVEISRSQLEKLQTTLYSTTATEVPPEVLGNNVREAQLLNSRTVYSSFHIHSTFATGTVGNILAIIFGIFLGVVAIGFVIYCIYKQTRKVTSGAPHDKASMSPTVPTEVRSV</sequence>
<evidence type="ECO:0000313" key="11">
    <source>
        <dbReference type="Ensembl" id="ENSXETP00000105814"/>
    </source>
</evidence>
<keyword evidence="9" id="KW-1133">Transmembrane helix</keyword>
<comment type="function">
    <text evidence="7">Reversible hydration of carbon dioxide.</text>
</comment>
<feature type="region of interest" description="Disordered" evidence="8">
    <location>
        <begin position="335"/>
        <end position="354"/>
    </location>
</feature>
<dbReference type="FunCoup" id="A0A803JD39">
    <property type="interactions" value="254"/>
</dbReference>
<evidence type="ECO:0000256" key="6">
    <source>
        <dbReference type="ARBA" id="ARBA00023239"/>
    </source>
</evidence>
<comment type="cofactor">
    <cofactor evidence="7">
        <name>Zn(2+)</name>
        <dbReference type="ChEBI" id="CHEBI:29105"/>
    </cofactor>
</comment>
<keyword evidence="5" id="KW-0325">Glycoprotein</keyword>
<evidence type="ECO:0000256" key="8">
    <source>
        <dbReference type="SAM" id="MobiDB-lite"/>
    </source>
</evidence>
<keyword evidence="9" id="KW-0812">Transmembrane</keyword>
<dbReference type="EC" id="4.2.1.1" evidence="2 7"/>
<dbReference type="InterPro" id="IPR001148">
    <property type="entry name" value="CA_dom"/>
</dbReference>
<comment type="catalytic activity">
    <reaction evidence="7">
        <text>hydrogencarbonate + H(+) = CO2 + H2O</text>
        <dbReference type="Rhea" id="RHEA:10748"/>
        <dbReference type="ChEBI" id="CHEBI:15377"/>
        <dbReference type="ChEBI" id="CHEBI:15378"/>
        <dbReference type="ChEBI" id="CHEBI:16526"/>
        <dbReference type="ChEBI" id="CHEBI:17544"/>
        <dbReference type="EC" id="4.2.1.1"/>
    </reaction>
</comment>
<organism evidence="11">
    <name type="scientific">Xenopus tropicalis</name>
    <name type="common">Western clawed frog</name>
    <name type="synonym">Silurana tropicalis</name>
    <dbReference type="NCBI Taxonomy" id="8364"/>
    <lineage>
        <taxon>Eukaryota</taxon>
        <taxon>Metazoa</taxon>
        <taxon>Chordata</taxon>
        <taxon>Craniata</taxon>
        <taxon>Vertebrata</taxon>
        <taxon>Euteleostomi</taxon>
        <taxon>Amphibia</taxon>
        <taxon>Batrachia</taxon>
        <taxon>Anura</taxon>
        <taxon>Pipoidea</taxon>
        <taxon>Pipidae</taxon>
        <taxon>Xenopodinae</taxon>
        <taxon>Xenopus</taxon>
        <taxon>Silurana</taxon>
    </lineage>
</organism>